<organism evidence="14 15">
    <name type="scientific">Umbra pygmaea</name>
    <name type="common">Eastern mudminnow</name>
    <dbReference type="NCBI Taxonomy" id="75934"/>
    <lineage>
        <taxon>Eukaryota</taxon>
        <taxon>Metazoa</taxon>
        <taxon>Chordata</taxon>
        <taxon>Craniata</taxon>
        <taxon>Vertebrata</taxon>
        <taxon>Euteleostomi</taxon>
        <taxon>Actinopterygii</taxon>
        <taxon>Neopterygii</taxon>
        <taxon>Teleostei</taxon>
        <taxon>Protacanthopterygii</taxon>
        <taxon>Esociformes</taxon>
        <taxon>Umbridae</taxon>
        <taxon>Umbra</taxon>
    </lineage>
</organism>
<dbReference type="Gene3D" id="1.20.58.1770">
    <property type="match status" value="1"/>
</dbReference>
<evidence type="ECO:0000256" key="9">
    <source>
        <dbReference type="ARBA" id="ARBA00023212"/>
    </source>
</evidence>
<reference evidence="14 15" key="1">
    <citation type="submission" date="2024-06" db="EMBL/GenBank/DDBJ databases">
        <authorList>
            <person name="Pan Q."/>
            <person name="Wen M."/>
            <person name="Jouanno E."/>
            <person name="Zahm M."/>
            <person name="Klopp C."/>
            <person name="Cabau C."/>
            <person name="Louis A."/>
            <person name="Berthelot C."/>
            <person name="Parey E."/>
            <person name="Roest Crollius H."/>
            <person name="Montfort J."/>
            <person name="Robinson-Rechavi M."/>
            <person name="Bouchez O."/>
            <person name="Lampietro C."/>
            <person name="Lopez Roques C."/>
            <person name="Donnadieu C."/>
            <person name="Postlethwait J."/>
            <person name="Bobe J."/>
            <person name="Verreycken H."/>
            <person name="Guiguen Y."/>
        </authorList>
    </citation>
    <scope>NUCLEOTIDE SEQUENCE [LARGE SCALE GENOMIC DNA]</scope>
    <source>
        <strain evidence="14">Up_M1</strain>
        <tissue evidence="14">Testis</tissue>
    </source>
</reference>
<accession>A0ABD0WRD2</accession>
<dbReference type="GO" id="GO:0005929">
    <property type="term" value="C:cilium"/>
    <property type="evidence" value="ECO:0007669"/>
    <property type="project" value="UniProtKB-SubCell"/>
</dbReference>
<sequence length="289" mass="33932">MEDFRIALDKNAEELTVMDVYDIAAVVGQEFERIIDQFGCDALLRLVPKVVRVLEILEVLVTCNINSETEELRCQLDMLRMERNDRLEKEKMHERDLELAEDVWRREVQDLLSQITQLQVENKSLLKSLSLKNSPLTEEELQQQEGMAERERQMMKKLKEVVNKQRDEVRDKDYELNLKNEDLKALQLQHHHVKKINLDLQHRITIMETQGKAAMQQKAELETMSQVHQQELATLRREVARLKQEHHGWELNRTSAAEESLLKSMMTRPRPALAKHVILKVTIPSMSQI</sequence>
<name>A0ABD0WRD2_UMBPY</name>
<feature type="coiled-coil region" evidence="12">
    <location>
        <begin position="108"/>
        <end position="168"/>
    </location>
</feature>
<evidence type="ECO:0000256" key="4">
    <source>
        <dbReference type="ARBA" id="ARBA00022448"/>
    </source>
</evidence>
<feature type="domain" description="RH1" evidence="13">
    <location>
        <begin position="3"/>
        <end position="89"/>
    </location>
</feature>
<evidence type="ECO:0000256" key="5">
    <source>
        <dbReference type="ARBA" id="ARBA00022490"/>
    </source>
</evidence>
<keyword evidence="15" id="KW-1185">Reference proteome</keyword>
<keyword evidence="4" id="KW-0813">Transport</keyword>
<protein>
    <recommendedName>
        <fullName evidence="11">RILP-like protein 2</fullName>
    </recommendedName>
</protein>
<keyword evidence="7 12" id="KW-0175">Coiled coil</keyword>
<proteinExistence type="predicted"/>
<evidence type="ECO:0000256" key="3">
    <source>
        <dbReference type="ARBA" id="ARBA00004514"/>
    </source>
</evidence>
<keyword evidence="10" id="KW-0966">Cell projection</keyword>
<dbReference type="Proteomes" id="UP001557470">
    <property type="component" value="Unassembled WGS sequence"/>
</dbReference>
<dbReference type="EMBL" id="JAGEUA010000005">
    <property type="protein sequence ID" value="KAL0979384.1"/>
    <property type="molecule type" value="Genomic_DNA"/>
</dbReference>
<evidence type="ECO:0000256" key="2">
    <source>
        <dbReference type="ARBA" id="ARBA00004300"/>
    </source>
</evidence>
<evidence type="ECO:0000256" key="11">
    <source>
        <dbReference type="ARBA" id="ARBA00040819"/>
    </source>
</evidence>
<dbReference type="FunFam" id="1.20.58.1770:FF:000003">
    <property type="entry name" value="RILP-like protein 2 isoform X1"/>
    <property type="match status" value="1"/>
</dbReference>
<dbReference type="GO" id="GO:0005813">
    <property type="term" value="C:centrosome"/>
    <property type="evidence" value="ECO:0007669"/>
    <property type="project" value="UniProtKB-SubCell"/>
</dbReference>
<evidence type="ECO:0000313" key="15">
    <source>
        <dbReference type="Proteomes" id="UP001557470"/>
    </source>
</evidence>
<evidence type="ECO:0000256" key="1">
    <source>
        <dbReference type="ARBA" id="ARBA00004138"/>
    </source>
</evidence>
<evidence type="ECO:0000259" key="13">
    <source>
        <dbReference type="PROSITE" id="PS51776"/>
    </source>
</evidence>
<keyword evidence="9" id="KW-0206">Cytoskeleton</keyword>
<feature type="coiled-coil region" evidence="12">
    <location>
        <begin position="218"/>
        <end position="252"/>
    </location>
</feature>
<evidence type="ECO:0000256" key="12">
    <source>
        <dbReference type="SAM" id="Coils"/>
    </source>
</evidence>
<dbReference type="CDD" id="cd14445">
    <property type="entry name" value="RILP-like"/>
    <property type="match status" value="1"/>
</dbReference>
<evidence type="ECO:0000256" key="10">
    <source>
        <dbReference type="ARBA" id="ARBA00023273"/>
    </source>
</evidence>
<comment type="caution">
    <text evidence="14">The sequence shown here is derived from an EMBL/GenBank/DDBJ whole genome shotgun (WGS) entry which is preliminary data.</text>
</comment>
<keyword evidence="8" id="KW-0969">Cilium</keyword>
<gene>
    <name evidence="14" type="ORF">UPYG_G00184370</name>
</gene>
<evidence type="ECO:0000256" key="8">
    <source>
        <dbReference type="ARBA" id="ARBA00023069"/>
    </source>
</evidence>
<evidence type="ECO:0000256" key="7">
    <source>
        <dbReference type="ARBA" id="ARBA00023054"/>
    </source>
</evidence>
<dbReference type="PROSITE" id="PS51776">
    <property type="entry name" value="RH1"/>
    <property type="match status" value="1"/>
</dbReference>
<dbReference type="PANTHER" id="PTHR21502">
    <property type="entry name" value="ZINC FINGER PROTEIN DZIP1"/>
    <property type="match status" value="1"/>
</dbReference>
<dbReference type="Pfam" id="PF09744">
    <property type="entry name" value="RH1"/>
    <property type="match status" value="1"/>
</dbReference>
<dbReference type="InterPro" id="IPR051241">
    <property type="entry name" value="DZIP_RILPL"/>
</dbReference>
<dbReference type="InterPro" id="IPR034743">
    <property type="entry name" value="RH1"/>
</dbReference>
<evidence type="ECO:0000313" key="14">
    <source>
        <dbReference type="EMBL" id="KAL0979384.1"/>
    </source>
</evidence>
<evidence type="ECO:0000256" key="6">
    <source>
        <dbReference type="ARBA" id="ARBA00022927"/>
    </source>
</evidence>
<dbReference type="GO" id="GO:0005829">
    <property type="term" value="C:cytosol"/>
    <property type="evidence" value="ECO:0007669"/>
    <property type="project" value="UniProtKB-SubCell"/>
</dbReference>
<dbReference type="PANTHER" id="PTHR21502:SF6">
    <property type="entry name" value="RILP-LIKE PROTEIN 1"/>
    <property type="match status" value="1"/>
</dbReference>
<keyword evidence="5" id="KW-0963">Cytoplasm</keyword>
<comment type="subcellular location">
    <subcellularLocation>
        <location evidence="1">Cell projection</location>
        <location evidence="1">Cilium</location>
    </subcellularLocation>
    <subcellularLocation>
        <location evidence="2">Cytoplasm</location>
        <location evidence="2">Cytoskeleton</location>
        <location evidence="2">Microtubule organizing center</location>
        <location evidence="2">Centrosome</location>
    </subcellularLocation>
    <subcellularLocation>
        <location evidence="3">Cytoplasm</location>
        <location evidence="3">Cytosol</location>
    </subcellularLocation>
</comment>
<dbReference type="GO" id="GO:0015031">
    <property type="term" value="P:protein transport"/>
    <property type="evidence" value="ECO:0007669"/>
    <property type="project" value="UniProtKB-KW"/>
</dbReference>
<dbReference type="AlphaFoldDB" id="A0ABD0WRD2"/>
<keyword evidence="6" id="KW-0653">Protein transport</keyword>